<dbReference type="GO" id="GO:0005886">
    <property type="term" value="C:plasma membrane"/>
    <property type="evidence" value="ECO:0007669"/>
    <property type="project" value="UniProtKB-SubCell"/>
</dbReference>
<dbReference type="Gene3D" id="2.10.109.10">
    <property type="entry name" value="Umud Fragment, subunit A"/>
    <property type="match status" value="1"/>
</dbReference>
<dbReference type="InterPro" id="IPR019756">
    <property type="entry name" value="Pept_S26A_signal_pept_1_Ser-AS"/>
</dbReference>
<name>A0A1H2WYK1_9BACL</name>
<keyword evidence="6" id="KW-0812">Transmembrane</keyword>
<feature type="active site" evidence="5">
    <location>
        <position position="40"/>
    </location>
</feature>
<dbReference type="OrthoDB" id="9802919at2"/>
<dbReference type="InterPro" id="IPR000223">
    <property type="entry name" value="Pept_S26A_signal_pept_1"/>
</dbReference>
<dbReference type="PRINTS" id="PR00727">
    <property type="entry name" value="LEADERPTASE"/>
</dbReference>
<dbReference type="EMBL" id="FNNQ01000007">
    <property type="protein sequence ID" value="SDW85682.1"/>
    <property type="molecule type" value="Genomic_DNA"/>
</dbReference>
<sequence length="172" mass="19292">MGKKTKSAAREWVIAAVVAAALVLIIRSFLFAPYEVYGQSMEPTFKGSELLIINKLIYDVKDPQYGDIIVFHTAEQSDYIKRVIGKAGDRIEVRDGKVYRNGRPLKEPYLNEQKILGDFPTTVVPKGHVFAMGDNRNHSQDSRKIGPVAIDQIAGRADVQLTPLKDMKFLFP</sequence>
<evidence type="ECO:0000256" key="5">
    <source>
        <dbReference type="PIRSR" id="PIRSR600223-1"/>
    </source>
</evidence>
<evidence type="ECO:0000313" key="9">
    <source>
        <dbReference type="Proteomes" id="UP000198534"/>
    </source>
</evidence>
<accession>A0A1H2WYK1</accession>
<feature type="domain" description="Peptidase S26" evidence="7">
    <location>
        <begin position="10"/>
        <end position="159"/>
    </location>
</feature>
<dbReference type="GO" id="GO:0004252">
    <property type="term" value="F:serine-type endopeptidase activity"/>
    <property type="evidence" value="ECO:0007669"/>
    <property type="project" value="InterPro"/>
</dbReference>
<gene>
    <name evidence="8" type="ORF">SAMN05444487_10720</name>
</gene>
<evidence type="ECO:0000256" key="2">
    <source>
        <dbReference type="ARBA" id="ARBA00009370"/>
    </source>
</evidence>
<feature type="transmembrane region" description="Helical" evidence="6">
    <location>
        <begin position="12"/>
        <end position="34"/>
    </location>
</feature>
<dbReference type="RefSeq" id="WP_091738965.1">
    <property type="nucleotide sequence ID" value="NZ_FNNQ01000007.1"/>
</dbReference>
<dbReference type="PANTHER" id="PTHR43390:SF1">
    <property type="entry name" value="CHLOROPLAST PROCESSING PEPTIDASE"/>
    <property type="match status" value="1"/>
</dbReference>
<dbReference type="NCBIfam" id="TIGR02227">
    <property type="entry name" value="sigpep_I_bact"/>
    <property type="match status" value="1"/>
</dbReference>
<evidence type="ECO:0000259" key="7">
    <source>
        <dbReference type="Pfam" id="PF10502"/>
    </source>
</evidence>
<dbReference type="Pfam" id="PF10502">
    <property type="entry name" value="Peptidase_S26"/>
    <property type="match status" value="1"/>
</dbReference>
<keyword evidence="3 6" id="KW-0645">Protease</keyword>
<keyword evidence="6" id="KW-1133">Transmembrane helix</keyword>
<dbReference type="AlphaFoldDB" id="A0A1H2WYK1"/>
<evidence type="ECO:0000313" key="8">
    <source>
        <dbReference type="EMBL" id="SDW85682.1"/>
    </source>
</evidence>
<keyword evidence="4 6" id="KW-0378">Hydrolase</keyword>
<comment type="catalytic activity">
    <reaction evidence="6">
        <text>Cleavage of hydrophobic, N-terminal signal or leader sequences from secreted and periplasmic proteins.</text>
        <dbReference type="EC" id="3.4.21.89"/>
    </reaction>
</comment>
<evidence type="ECO:0000256" key="1">
    <source>
        <dbReference type="ARBA" id="ARBA00004401"/>
    </source>
</evidence>
<keyword evidence="6" id="KW-0472">Membrane</keyword>
<feature type="active site" evidence="5">
    <location>
        <position position="81"/>
    </location>
</feature>
<proteinExistence type="inferred from homology"/>
<dbReference type="EC" id="3.4.21.89" evidence="6"/>
<dbReference type="InterPro" id="IPR019533">
    <property type="entry name" value="Peptidase_S26"/>
</dbReference>
<dbReference type="PROSITE" id="PS00501">
    <property type="entry name" value="SPASE_I_1"/>
    <property type="match status" value="1"/>
</dbReference>
<dbReference type="GO" id="GO:0009003">
    <property type="term" value="F:signal peptidase activity"/>
    <property type="evidence" value="ECO:0007669"/>
    <property type="project" value="UniProtKB-EC"/>
</dbReference>
<evidence type="ECO:0000256" key="4">
    <source>
        <dbReference type="ARBA" id="ARBA00022801"/>
    </source>
</evidence>
<evidence type="ECO:0000256" key="3">
    <source>
        <dbReference type="ARBA" id="ARBA00022670"/>
    </source>
</evidence>
<dbReference type="Proteomes" id="UP000198534">
    <property type="component" value="Unassembled WGS sequence"/>
</dbReference>
<comment type="subcellular location">
    <subcellularLocation>
        <location evidence="1">Cell membrane</location>
        <topology evidence="1">Single-pass type II membrane protein</topology>
    </subcellularLocation>
    <subcellularLocation>
        <location evidence="6">Membrane</location>
        <topology evidence="6">Single-pass type II membrane protein</topology>
    </subcellularLocation>
</comment>
<protein>
    <recommendedName>
        <fullName evidence="6">Signal peptidase I</fullName>
        <ecNumber evidence="6">3.4.21.89</ecNumber>
    </recommendedName>
</protein>
<dbReference type="STRING" id="1048340.SAMN05444487_10720"/>
<organism evidence="8 9">
    <name type="scientific">Marininema mesophilum</name>
    <dbReference type="NCBI Taxonomy" id="1048340"/>
    <lineage>
        <taxon>Bacteria</taxon>
        <taxon>Bacillati</taxon>
        <taxon>Bacillota</taxon>
        <taxon>Bacilli</taxon>
        <taxon>Bacillales</taxon>
        <taxon>Thermoactinomycetaceae</taxon>
        <taxon>Marininema</taxon>
    </lineage>
</organism>
<dbReference type="CDD" id="cd06530">
    <property type="entry name" value="S26_SPase_I"/>
    <property type="match status" value="1"/>
</dbReference>
<keyword evidence="9" id="KW-1185">Reference proteome</keyword>
<evidence type="ECO:0000256" key="6">
    <source>
        <dbReference type="RuleBase" id="RU362042"/>
    </source>
</evidence>
<dbReference type="InterPro" id="IPR036286">
    <property type="entry name" value="LexA/Signal_pep-like_sf"/>
</dbReference>
<dbReference type="SUPFAM" id="SSF51306">
    <property type="entry name" value="LexA/Signal peptidase"/>
    <property type="match status" value="1"/>
</dbReference>
<dbReference type="GO" id="GO:0006465">
    <property type="term" value="P:signal peptide processing"/>
    <property type="evidence" value="ECO:0007669"/>
    <property type="project" value="InterPro"/>
</dbReference>
<dbReference type="PANTHER" id="PTHR43390">
    <property type="entry name" value="SIGNAL PEPTIDASE I"/>
    <property type="match status" value="1"/>
</dbReference>
<comment type="similarity">
    <text evidence="2 6">Belongs to the peptidase S26 family.</text>
</comment>
<reference evidence="8 9" key="1">
    <citation type="submission" date="2016-10" db="EMBL/GenBank/DDBJ databases">
        <authorList>
            <person name="de Groot N.N."/>
        </authorList>
    </citation>
    <scope>NUCLEOTIDE SEQUENCE [LARGE SCALE GENOMIC DNA]</scope>
    <source>
        <strain evidence="8 9">DSM 45610</strain>
    </source>
</reference>